<dbReference type="AlphaFoldDB" id="A0A7S3L2K2"/>
<gene>
    <name evidence="2" type="ORF">ACOF00016_LOCUS4462</name>
</gene>
<evidence type="ECO:0000313" key="2">
    <source>
        <dbReference type="EMBL" id="CAE0406607.1"/>
    </source>
</evidence>
<sequence>MFGVQKLKDEIEGLREEKDFFRSKFLEQVSEISALKDALARSEKEVGRLRRELMGQSPAEPRRKSSSLLSPYKSPTRSKGGTHPEQLNESEEKKEDQDDHQQPMVGMEHIVMSSLTVEEEEEEEQQQEEELDNNEDDFSSEDEDEQVAIRQKAEQLVRWASYRQEVLSTSSPRCSVTEEATDDDEEDETSDGGEQ</sequence>
<proteinExistence type="predicted"/>
<reference evidence="2" key="1">
    <citation type="submission" date="2021-01" db="EMBL/GenBank/DDBJ databases">
        <authorList>
            <person name="Corre E."/>
            <person name="Pelletier E."/>
            <person name="Niang G."/>
            <person name="Scheremetjew M."/>
            <person name="Finn R."/>
            <person name="Kale V."/>
            <person name="Holt S."/>
            <person name="Cochrane G."/>
            <person name="Meng A."/>
            <person name="Brown T."/>
            <person name="Cohen L."/>
        </authorList>
    </citation>
    <scope>NUCLEOTIDE SEQUENCE</scope>
    <source>
        <strain evidence="2">CCMP127</strain>
    </source>
</reference>
<feature type="compositionally biased region" description="Acidic residues" evidence="1">
    <location>
        <begin position="179"/>
        <end position="195"/>
    </location>
</feature>
<accession>A0A7S3L2K2</accession>
<feature type="compositionally biased region" description="Basic and acidic residues" evidence="1">
    <location>
        <begin position="90"/>
        <end position="101"/>
    </location>
</feature>
<evidence type="ECO:0000256" key="1">
    <source>
        <dbReference type="SAM" id="MobiDB-lite"/>
    </source>
</evidence>
<feature type="region of interest" description="Disordered" evidence="1">
    <location>
        <begin position="49"/>
        <end position="150"/>
    </location>
</feature>
<feature type="region of interest" description="Disordered" evidence="1">
    <location>
        <begin position="165"/>
        <end position="195"/>
    </location>
</feature>
<protein>
    <submittedName>
        <fullName evidence="2">Uncharacterized protein</fullName>
    </submittedName>
</protein>
<name>A0A7S3L2K2_9STRA</name>
<feature type="compositionally biased region" description="Acidic residues" evidence="1">
    <location>
        <begin position="117"/>
        <end position="146"/>
    </location>
</feature>
<organism evidence="2">
    <name type="scientific">Amphora coffeiformis</name>
    <dbReference type="NCBI Taxonomy" id="265554"/>
    <lineage>
        <taxon>Eukaryota</taxon>
        <taxon>Sar</taxon>
        <taxon>Stramenopiles</taxon>
        <taxon>Ochrophyta</taxon>
        <taxon>Bacillariophyta</taxon>
        <taxon>Bacillariophyceae</taxon>
        <taxon>Bacillariophycidae</taxon>
        <taxon>Thalassiophysales</taxon>
        <taxon>Catenulaceae</taxon>
        <taxon>Amphora</taxon>
    </lineage>
</organism>
<dbReference type="EMBL" id="HBIM01005231">
    <property type="protein sequence ID" value="CAE0406607.1"/>
    <property type="molecule type" value="Transcribed_RNA"/>
</dbReference>